<keyword evidence="4" id="KW-0547">Nucleotide-binding</keyword>
<comment type="function">
    <text evidence="1 9">May be involved in recombinational repair of damaged DNA.</text>
</comment>
<evidence type="ECO:0000259" key="10">
    <source>
        <dbReference type="Pfam" id="PF02463"/>
    </source>
</evidence>
<dbReference type="RefSeq" id="WP_067848129.1">
    <property type="nucleotide sequence ID" value="NZ_JADPKZ010000047.1"/>
</dbReference>
<dbReference type="NCBIfam" id="NF008121">
    <property type="entry name" value="PRK10869.1"/>
    <property type="match status" value="1"/>
</dbReference>
<reference evidence="11 12" key="1">
    <citation type="submission" date="2020-11" db="EMBL/GenBank/DDBJ databases">
        <title>Genomic insight of Alicyclobacillus mali FL 18 reveals a new arsenic-resistant strain, with potential in environmental biotechnology.</title>
        <authorList>
            <person name="Fiorentino G."/>
            <person name="Gallo G."/>
            <person name="Aulitto M."/>
        </authorList>
    </citation>
    <scope>NUCLEOTIDE SEQUENCE [LARGE SCALE GENOMIC DNA]</scope>
    <source>
        <strain evidence="11 12">FL 18</strain>
    </source>
</reference>
<dbReference type="Gene3D" id="3.40.50.300">
    <property type="entry name" value="P-loop containing nucleotide triphosphate hydrolases"/>
    <property type="match status" value="2"/>
</dbReference>
<evidence type="ECO:0000256" key="4">
    <source>
        <dbReference type="ARBA" id="ARBA00022741"/>
    </source>
</evidence>
<dbReference type="PANTHER" id="PTHR11059">
    <property type="entry name" value="DNA REPAIR PROTEIN RECN"/>
    <property type="match status" value="1"/>
</dbReference>
<evidence type="ECO:0000256" key="9">
    <source>
        <dbReference type="PIRNR" id="PIRNR003128"/>
    </source>
</evidence>
<comment type="caution">
    <text evidence="11">The sequence shown here is derived from an EMBL/GenBank/DDBJ whole genome shotgun (WGS) entry which is preliminary data.</text>
</comment>
<dbReference type="InterPro" id="IPR004604">
    <property type="entry name" value="DNA_recomb/repair_RecN"/>
</dbReference>
<comment type="similarity">
    <text evidence="2 9">Belongs to the RecN family.</text>
</comment>
<dbReference type="CDD" id="cd03241">
    <property type="entry name" value="ABC_RecN"/>
    <property type="match status" value="1"/>
</dbReference>
<accession>A0ABS0F5Y9</accession>
<dbReference type="PIRSF" id="PIRSF003128">
    <property type="entry name" value="RecN"/>
    <property type="match status" value="1"/>
</dbReference>
<keyword evidence="7 9" id="KW-0234">DNA repair</keyword>
<feature type="domain" description="RecF/RecN/SMC N-terminal" evidence="10">
    <location>
        <begin position="2"/>
        <end position="505"/>
    </location>
</feature>
<organism evidence="11 12">
    <name type="scientific">Alicyclobacillus mali</name>
    <name type="common">ex Roth et al. 2021</name>
    <dbReference type="NCBI Taxonomy" id="1123961"/>
    <lineage>
        <taxon>Bacteria</taxon>
        <taxon>Bacillati</taxon>
        <taxon>Bacillota</taxon>
        <taxon>Bacilli</taxon>
        <taxon>Bacillales</taxon>
        <taxon>Alicyclobacillaceae</taxon>
        <taxon>Alicyclobacillus</taxon>
    </lineage>
</organism>
<dbReference type="EMBL" id="JADPKZ010000047">
    <property type="protein sequence ID" value="MBF8378697.1"/>
    <property type="molecule type" value="Genomic_DNA"/>
</dbReference>
<evidence type="ECO:0000256" key="6">
    <source>
        <dbReference type="ARBA" id="ARBA00022840"/>
    </source>
</evidence>
<evidence type="ECO:0000256" key="5">
    <source>
        <dbReference type="ARBA" id="ARBA00022763"/>
    </source>
</evidence>
<keyword evidence="6" id="KW-0067">ATP-binding</keyword>
<evidence type="ECO:0000256" key="7">
    <source>
        <dbReference type="ARBA" id="ARBA00023204"/>
    </source>
</evidence>
<dbReference type="Pfam" id="PF02463">
    <property type="entry name" value="SMC_N"/>
    <property type="match status" value="1"/>
</dbReference>
<dbReference type="NCBIfam" id="TIGR00634">
    <property type="entry name" value="recN"/>
    <property type="match status" value="1"/>
</dbReference>
<proteinExistence type="inferred from homology"/>
<sequence>MLQELYVRHFVLIDELRLQLDGGLHVLTGETGAGKSLVLDATRAILGGRVSGNAASDGSPAVVEAVFDIETNEAADRLLASWGIDHSGEIVVSRTFHSNGRAQNRVNGRSVTVQMLRELGDTLVELQDQHESVALMTAPYQRRLLDLYGQHEELATSCADAYRAWQEALRLLREAQVSERERAQQIDLYALQVRELEEAGLRPGEEEELRAERDRLKRERQIAESLAQMAALLDDGRSGAIARLHEAERMAGALSASSDRADEIATLLETARVHAEEASFMLHRFLSRLSHDPARLDEIEERLAMIRSLSRKYGSTTEEMLAHLERARAQLEAWSKHEDRLMQLQAEVEGREAAYRAIADRLHEARVRAAKSLGEAISSSLARLSMAHAECEIEVRPRVDAPTEHGWDEIRFLFRANPGQPLMPLQKVASGGELSRMLLAVKVVIANLERTETLIFDEIDQGVSGEAALRVAEMLRELGQDKQVICVTHAPQVAAAGHVHYLVAKESEADRAISRVARLDDDGRIQEIARLLGSDLSDETARVHARALLESFRRQST</sequence>
<dbReference type="PANTHER" id="PTHR11059:SF0">
    <property type="entry name" value="DNA REPAIR PROTEIN RECN"/>
    <property type="match status" value="1"/>
</dbReference>
<evidence type="ECO:0000256" key="1">
    <source>
        <dbReference type="ARBA" id="ARBA00003618"/>
    </source>
</evidence>
<dbReference type="Proteomes" id="UP000642910">
    <property type="component" value="Unassembled WGS sequence"/>
</dbReference>
<evidence type="ECO:0000256" key="8">
    <source>
        <dbReference type="ARBA" id="ARBA00033408"/>
    </source>
</evidence>
<dbReference type="InterPro" id="IPR003395">
    <property type="entry name" value="RecF/RecN/SMC_N"/>
</dbReference>
<dbReference type="InterPro" id="IPR027417">
    <property type="entry name" value="P-loop_NTPase"/>
</dbReference>
<protein>
    <recommendedName>
        <fullName evidence="3 9">DNA repair protein RecN</fullName>
    </recommendedName>
    <alternativeName>
        <fullName evidence="8 9">Recombination protein N</fullName>
    </alternativeName>
</protein>
<name>A0ABS0F5Y9_9BACL</name>
<evidence type="ECO:0000313" key="11">
    <source>
        <dbReference type="EMBL" id="MBF8378697.1"/>
    </source>
</evidence>
<evidence type="ECO:0000256" key="2">
    <source>
        <dbReference type="ARBA" id="ARBA00009441"/>
    </source>
</evidence>
<evidence type="ECO:0000313" key="12">
    <source>
        <dbReference type="Proteomes" id="UP000642910"/>
    </source>
</evidence>
<evidence type="ECO:0000256" key="3">
    <source>
        <dbReference type="ARBA" id="ARBA00021315"/>
    </source>
</evidence>
<keyword evidence="5 9" id="KW-0227">DNA damage</keyword>
<keyword evidence="12" id="KW-1185">Reference proteome</keyword>
<gene>
    <name evidence="11" type="primary">recN</name>
    <name evidence="11" type="ORF">IW967_12610</name>
</gene>
<dbReference type="SUPFAM" id="SSF52540">
    <property type="entry name" value="P-loop containing nucleoside triphosphate hydrolases"/>
    <property type="match status" value="1"/>
</dbReference>